<dbReference type="PANTHER" id="PTHR47791">
    <property type="entry name" value="MEIOTICALLY UP-REGULATED GENE 191 PROTEIN"/>
    <property type="match status" value="1"/>
</dbReference>
<dbReference type="InterPro" id="IPR005198">
    <property type="entry name" value="Glyco_hydro_76"/>
</dbReference>
<comment type="caution">
    <text evidence="3">The sequence shown here is derived from an EMBL/GenBank/DDBJ whole genome shotgun (WGS) entry which is preliminary data.</text>
</comment>
<dbReference type="Proteomes" id="UP000593566">
    <property type="component" value="Unassembled WGS sequence"/>
</dbReference>
<evidence type="ECO:0008006" key="5">
    <source>
        <dbReference type="Google" id="ProtNLM"/>
    </source>
</evidence>
<proteinExistence type="predicted"/>
<dbReference type="RefSeq" id="XP_037154664.1">
    <property type="nucleotide sequence ID" value="XM_037299838.1"/>
</dbReference>
<evidence type="ECO:0000256" key="1">
    <source>
        <dbReference type="SAM" id="MobiDB-lite"/>
    </source>
</evidence>
<evidence type="ECO:0000256" key="2">
    <source>
        <dbReference type="SAM" id="SignalP"/>
    </source>
</evidence>
<name>A0A8H6CN16_9LECA</name>
<organism evidence="3 4">
    <name type="scientific">Letharia lupina</name>
    <dbReference type="NCBI Taxonomy" id="560253"/>
    <lineage>
        <taxon>Eukaryota</taxon>
        <taxon>Fungi</taxon>
        <taxon>Dikarya</taxon>
        <taxon>Ascomycota</taxon>
        <taxon>Pezizomycotina</taxon>
        <taxon>Lecanoromycetes</taxon>
        <taxon>OSLEUM clade</taxon>
        <taxon>Lecanoromycetidae</taxon>
        <taxon>Lecanorales</taxon>
        <taxon>Lecanorineae</taxon>
        <taxon>Parmeliaceae</taxon>
        <taxon>Letharia</taxon>
    </lineage>
</organism>
<feature type="chain" id="PRO_5034060082" description="Glycosyl hydrolase" evidence="2">
    <location>
        <begin position="32"/>
        <end position="617"/>
    </location>
</feature>
<reference evidence="3 4" key="1">
    <citation type="journal article" date="2020" name="Genomics">
        <title>Complete, high-quality genomes from long-read metagenomic sequencing of two wolf lichen thalli reveals enigmatic genome architecture.</title>
        <authorList>
            <person name="McKenzie S.K."/>
            <person name="Walston R.F."/>
            <person name="Allen J.L."/>
        </authorList>
    </citation>
    <scope>NUCLEOTIDE SEQUENCE [LARGE SCALE GENOMIC DNA]</scope>
    <source>
        <strain evidence="3">WasteWater1</strain>
    </source>
</reference>
<dbReference type="Pfam" id="PF03663">
    <property type="entry name" value="Glyco_hydro_76"/>
    <property type="match status" value="1"/>
</dbReference>
<protein>
    <recommendedName>
        <fullName evidence="5">Glycosyl hydrolase</fullName>
    </recommendedName>
</protein>
<dbReference type="InterPro" id="IPR008928">
    <property type="entry name" value="6-hairpin_glycosidase_sf"/>
</dbReference>
<dbReference type="InterPro" id="IPR053169">
    <property type="entry name" value="MUG_Protein"/>
</dbReference>
<dbReference type="AlphaFoldDB" id="A0A8H6CN16"/>
<evidence type="ECO:0000313" key="4">
    <source>
        <dbReference type="Proteomes" id="UP000593566"/>
    </source>
</evidence>
<gene>
    <name evidence="3" type="ORF">HO133_008977</name>
</gene>
<dbReference type="GeneID" id="59337372"/>
<accession>A0A8H6CN16</accession>
<dbReference type="EMBL" id="JACCJB010000006">
    <property type="protein sequence ID" value="KAF6226111.1"/>
    <property type="molecule type" value="Genomic_DNA"/>
</dbReference>
<feature type="region of interest" description="Disordered" evidence="1">
    <location>
        <begin position="514"/>
        <end position="536"/>
    </location>
</feature>
<keyword evidence="2" id="KW-0732">Signal</keyword>
<evidence type="ECO:0000313" key="3">
    <source>
        <dbReference type="EMBL" id="KAF6226111.1"/>
    </source>
</evidence>
<dbReference type="PANTHER" id="PTHR47791:SF2">
    <property type="entry name" value="ENDO MANNANASE, GH76 FAMILY (EUROFUNG)"/>
    <property type="match status" value="1"/>
</dbReference>
<dbReference type="GO" id="GO:0005975">
    <property type="term" value="P:carbohydrate metabolic process"/>
    <property type="evidence" value="ECO:0007669"/>
    <property type="project" value="InterPro"/>
</dbReference>
<feature type="signal peptide" evidence="2">
    <location>
        <begin position="1"/>
        <end position="31"/>
    </location>
</feature>
<dbReference type="Gene3D" id="1.50.10.20">
    <property type="match status" value="1"/>
</dbReference>
<sequence>MIVRSLNRGSAAAPWLVFSIIYLSASSFVTALPGQGGAESVSNDEAVAQRSLVDSKPLLGEKGLPQQHAFTADHNAPLLRVTPQEPNTYPSTYTALLNALETMENHFFAVAYGTWPKAIDWTAAVMGTQVSATLSAMTSYAQTLKPSSLLCIDEARDHENLINRYFTQITSFYFGENAFALRTQAYDDMLWVVLGWLEAIKFIKLHSSLHYASSDDKNATWYASQFIPQFAHRARLFYDLASRGWDTTLCGGGMLWNPHLAPYKNAITNELYIAASVSMYLYFPGDSDPSPFLTHTGLPPAKAHDVRYLDNAMEGYKWLKESKMRNKDGLYVDGFHVTGWRGGKNGSNGTGKCDMRAENLYTYNQGVILSGLKGLWEATGSRCYLEDGHELVRNVIRATGWEDRNTEQRYRWAGLGRGGVMEELCDWSGSCSQNSQTFKGIYFHHLTLFCSPLIRQEWGENGETLLDDEETKQLHHKSCDEYGDWIRHNAFAAYLTRNQDGEFGEWWGRPARRRRHGDAEDDEFESPNTQGTDYRNEGVPMDEIWRLPEDDVMYKCDMDMDLGNQERIWRDYDGRDNEVRSHDINDRGRGRTVETQSGGVAVLRALWRLVESKQEGG</sequence>
<keyword evidence="4" id="KW-1185">Reference proteome</keyword>
<dbReference type="SUPFAM" id="SSF48208">
    <property type="entry name" value="Six-hairpin glycosidases"/>
    <property type="match status" value="1"/>
</dbReference>